<keyword evidence="16" id="KW-1185">Reference proteome</keyword>
<evidence type="ECO:0000256" key="11">
    <source>
        <dbReference type="ARBA" id="ARBA00065981"/>
    </source>
</evidence>
<evidence type="ECO:0000256" key="9">
    <source>
        <dbReference type="ARBA" id="ARBA00023204"/>
    </source>
</evidence>
<dbReference type="InterPro" id="IPR019973">
    <property type="entry name" value="Flap_endonuc_arc"/>
</dbReference>
<dbReference type="FunFam" id="3.40.50.1010:FF:000016">
    <property type="entry name" value="Flap endonuclease 1"/>
    <property type="match status" value="1"/>
</dbReference>
<evidence type="ECO:0000256" key="7">
    <source>
        <dbReference type="ARBA" id="ARBA00022839"/>
    </source>
</evidence>
<comment type="subunit">
    <text evidence="11 12">Interacts with PCNA. PCNA stimulates the nuclease activity without altering cleavage specificity.</text>
</comment>
<keyword evidence="1 12" id="KW-0235">DNA replication</keyword>
<dbReference type="GO" id="GO:0043137">
    <property type="term" value="P:DNA replication, removal of RNA primer"/>
    <property type="evidence" value="ECO:0007669"/>
    <property type="project" value="UniProtKB-UniRule"/>
</dbReference>
<feature type="binding site" evidence="12">
    <location>
        <position position="175"/>
    </location>
    <ligand>
        <name>Mg(2+)</name>
        <dbReference type="ChEBI" id="CHEBI:18420"/>
        <label>2</label>
    </ligand>
</feature>
<dbReference type="InterPro" id="IPR006084">
    <property type="entry name" value="XPG/Rad2"/>
</dbReference>
<dbReference type="EMBL" id="BFAX01000001">
    <property type="protein sequence ID" value="GBF35862.1"/>
    <property type="molecule type" value="Genomic_DNA"/>
</dbReference>
<evidence type="ECO:0000256" key="4">
    <source>
        <dbReference type="ARBA" id="ARBA00022759"/>
    </source>
</evidence>
<feature type="binding site" evidence="12">
    <location>
        <position position="173"/>
    </location>
    <ligand>
        <name>Mg(2+)</name>
        <dbReference type="ChEBI" id="CHEBI:18420"/>
        <label>2</label>
    </ligand>
</feature>
<comment type="caution">
    <text evidence="15">The sequence shown here is derived from an EMBL/GenBank/DDBJ whole genome shotgun (WGS) entry which is preliminary data.</text>
</comment>
<keyword evidence="9 12" id="KW-0234">DNA repair</keyword>
<feature type="domain" description="XPG-I" evidence="13">
    <location>
        <begin position="140"/>
        <end position="208"/>
    </location>
</feature>
<dbReference type="InterPro" id="IPR029060">
    <property type="entry name" value="PIN-like_dom_sf"/>
</dbReference>
<feature type="region of interest" description="I-domain" evidence="12">
    <location>
        <begin position="116"/>
        <end position="245"/>
    </location>
</feature>
<dbReference type="SMART" id="SM00484">
    <property type="entry name" value="XPGI"/>
    <property type="match status" value="1"/>
</dbReference>
<dbReference type="InterPro" id="IPR006086">
    <property type="entry name" value="XPG-I_dom"/>
</dbReference>
<evidence type="ECO:0000256" key="5">
    <source>
        <dbReference type="ARBA" id="ARBA00022763"/>
    </source>
</evidence>
<dbReference type="InterPro" id="IPR008918">
    <property type="entry name" value="HhH2"/>
</dbReference>
<feature type="binding site" evidence="12">
    <location>
        <position position="152"/>
    </location>
    <ligand>
        <name>Mg(2+)</name>
        <dbReference type="ChEBI" id="CHEBI:18420"/>
        <label>1</label>
    </ligand>
</feature>
<feature type="binding site" evidence="12">
    <location>
        <position position="154"/>
    </location>
    <ligand>
        <name>Mg(2+)</name>
        <dbReference type="ChEBI" id="CHEBI:18420"/>
        <label>1</label>
    </ligand>
</feature>
<dbReference type="PANTHER" id="PTHR11081:SF9">
    <property type="entry name" value="FLAP ENDONUCLEASE 1"/>
    <property type="match status" value="1"/>
</dbReference>
<accession>A0A401HNS7</accession>
<dbReference type="SMART" id="SM00279">
    <property type="entry name" value="HhH2"/>
    <property type="match status" value="1"/>
</dbReference>
<dbReference type="GO" id="GO:0006281">
    <property type="term" value="P:DNA repair"/>
    <property type="evidence" value="ECO:0007669"/>
    <property type="project" value="UniProtKB-UniRule"/>
</dbReference>
<feature type="binding site" evidence="12">
    <location>
        <position position="27"/>
    </location>
    <ligand>
        <name>Mg(2+)</name>
        <dbReference type="ChEBI" id="CHEBI:18420"/>
        <label>1</label>
    </ligand>
</feature>
<feature type="domain" description="XPG N-terminal" evidence="14">
    <location>
        <begin position="1"/>
        <end position="101"/>
    </location>
</feature>
<dbReference type="InterPro" id="IPR006085">
    <property type="entry name" value="XPG_DNA_repair_N"/>
</dbReference>
<dbReference type="HAMAP" id="MF_00614">
    <property type="entry name" value="Fen"/>
    <property type="match status" value="1"/>
</dbReference>
<dbReference type="SMART" id="SM00485">
    <property type="entry name" value="XPGN"/>
    <property type="match status" value="1"/>
</dbReference>
<evidence type="ECO:0000256" key="6">
    <source>
        <dbReference type="ARBA" id="ARBA00022801"/>
    </source>
</evidence>
<evidence type="ECO:0000256" key="12">
    <source>
        <dbReference type="HAMAP-Rule" id="MF_00614"/>
    </source>
</evidence>
<dbReference type="PRINTS" id="PR00853">
    <property type="entry name" value="XPGRADSUPER"/>
</dbReference>
<reference evidence="15 16" key="1">
    <citation type="journal article" date="2019" name="Int. J. Syst. Evol. Microbiol.">
        <title>Methanofervidicoccus abyssi gen. nov., sp. nov., a hydrogenotrophic methanogen, isolated from a hydrothermal vent chimney in the Mid-Cayman Spreading Center, the Caribbean Sea.</title>
        <authorList>
            <person name="Sakai S."/>
            <person name="Takaki Y."/>
            <person name="Miyazaki M."/>
            <person name="Ogawara M."/>
            <person name="Yanagawa K."/>
            <person name="Miyazaki J."/>
            <person name="Takai K."/>
        </authorList>
    </citation>
    <scope>NUCLEOTIDE SEQUENCE [LARGE SCALE GENOMIC DNA]</scope>
    <source>
        <strain evidence="15 16">HHB</strain>
    </source>
</reference>
<dbReference type="Gene3D" id="1.10.150.20">
    <property type="entry name" value="5' to 3' exonuclease, C-terminal subdomain"/>
    <property type="match status" value="1"/>
</dbReference>
<name>A0A401HNS7_9EURY</name>
<evidence type="ECO:0000259" key="14">
    <source>
        <dbReference type="SMART" id="SM00485"/>
    </source>
</evidence>
<dbReference type="OrthoDB" id="9593at2157"/>
<dbReference type="CDD" id="cd09903">
    <property type="entry name" value="H3TH_FEN1-Arc"/>
    <property type="match status" value="1"/>
</dbReference>
<proteinExistence type="inferred from homology"/>
<sequence length="322" mass="37389">MGVQFGDFIPKKEITLKDLKGKTLAIDSMNILYQFLSSIRLKDGSPLRNSKGEITSTYNGLFYKNIYMLEEGITPVWIFDGKPPKLKYMTWKERKKMKEKAEEEYKKAKEEGKLEEMYKYAKRVNYLDPKIINNSKKLLKLMGIPYVEAPSEGEAQCSYMVKKGDAYGVVSQDYDALLYGASRVVRNITTNKPLELIELDTVLNHLGITLEDLIDMAILIGTDYNIGGVKGIGPKKALEIVKNKKMKLYSKYIPNYEEIKEIFRNPKITDNYEIKLEYPDIEGLKKFLIDEMDFSEKRVLPHIKKLEKIHERKYQSTLEAWF</sequence>
<dbReference type="EC" id="3.1.-.-" evidence="12"/>
<comment type="function">
    <text evidence="10">Structure-specific nuclease with 5'-flap endonuclease and 5'-3' exonuclease activities involved in DNA replication and repair. During DNA replication, cleaves the 5'-overhanging flap structure that is generated by displacement synthesis when DNA polymerase encounters the 5'-end of a downstream Okazaki fragment. Binds the unpaired 3'-DNA end and kinks the DNA to facilitate 5' cleavage specificity. Cleaves one nucleotide into the double-stranded DNA from the junction in flap DNA, leaving a nick for ligation. Also involved in the base excision repair (BER) pathway. Acts as a genome stabilization factor that prevents flaps from equilibrating into structures that lead to duplications and deletions. Also possesses 5'-3' exonuclease activity on nicked or gapped double-stranded DNA.</text>
</comment>
<dbReference type="Pfam" id="PF00867">
    <property type="entry name" value="XPG_I"/>
    <property type="match status" value="1"/>
</dbReference>
<comment type="similarity">
    <text evidence="12">Belongs to the XPG/RAD2 endonuclease family. FEN1 subfamily.</text>
</comment>
<dbReference type="Pfam" id="PF00752">
    <property type="entry name" value="XPG_N"/>
    <property type="match status" value="1"/>
</dbReference>
<feature type="region of interest" description="Interaction with PCNA" evidence="12">
    <location>
        <begin position="314"/>
        <end position="322"/>
    </location>
</feature>
<keyword evidence="2 12" id="KW-0540">Nuclease</keyword>
<dbReference type="SUPFAM" id="SSF88723">
    <property type="entry name" value="PIN domain-like"/>
    <property type="match status" value="1"/>
</dbReference>
<dbReference type="NCBIfam" id="TIGR03674">
    <property type="entry name" value="fen_arch"/>
    <property type="match status" value="1"/>
</dbReference>
<dbReference type="GO" id="GO:0017108">
    <property type="term" value="F:5'-flap endonuclease activity"/>
    <property type="evidence" value="ECO:0007669"/>
    <property type="project" value="UniProtKB-UniRule"/>
</dbReference>
<evidence type="ECO:0000256" key="2">
    <source>
        <dbReference type="ARBA" id="ARBA00022722"/>
    </source>
</evidence>
<keyword evidence="5 12" id="KW-0227">DNA damage</keyword>
<evidence type="ECO:0000313" key="15">
    <source>
        <dbReference type="EMBL" id="GBF35862.1"/>
    </source>
</evidence>
<comment type="function">
    <text evidence="12">Structure-specific nuclease with 5'-flap endonuclease and 5'-3' exonuclease activities involved in DNA replication and repair. During DNA replication, cleaves the 5'-overhanging flap structure that is generated by displacement synthesis when DNA polymerase encounters the 5'-end of a downstream Okazaki fragment. Binds the unpaired 3'-DNA end and kinks the DNA to facilitate 5' cleavage specificity. Cleaves one nucleotide into the double-stranded DNA from the junction in flap DNA, leaving a nick for ligation. Also involved in the base excision repair (BER) pathway. Acts as a genome stabilization factor that prevents flaps from equilibrating into structurs that lead to duplications and deletions. Also possesses 5'-3' exonuclease activity on nicked or gapped double-stranded DNA.</text>
</comment>
<dbReference type="InterPro" id="IPR023426">
    <property type="entry name" value="Flap_endonuc"/>
</dbReference>
<evidence type="ECO:0000256" key="10">
    <source>
        <dbReference type="ARBA" id="ARBA00024702"/>
    </source>
</evidence>
<evidence type="ECO:0000256" key="8">
    <source>
        <dbReference type="ARBA" id="ARBA00022842"/>
    </source>
</evidence>
<feature type="region of interest" description="N-domain" evidence="12">
    <location>
        <begin position="1"/>
        <end position="98"/>
    </location>
</feature>
<dbReference type="RefSeq" id="WP_131006655.1">
    <property type="nucleotide sequence ID" value="NZ_BFAX01000001.1"/>
</dbReference>
<evidence type="ECO:0000259" key="13">
    <source>
        <dbReference type="SMART" id="SM00484"/>
    </source>
</evidence>
<dbReference type="Proteomes" id="UP000290527">
    <property type="component" value="Unassembled WGS sequence"/>
</dbReference>
<dbReference type="CDD" id="cd09867">
    <property type="entry name" value="PIN_FEN1"/>
    <property type="match status" value="1"/>
</dbReference>
<dbReference type="AlphaFoldDB" id="A0A401HNS7"/>
<keyword evidence="3 12" id="KW-0479">Metal-binding</keyword>
<feature type="binding site" evidence="12">
    <location>
        <position position="223"/>
    </location>
    <ligand>
        <name>Mg(2+)</name>
        <dbReference type="ChEBI" id="CHEBI:18420"/>
        <label>2</label>
    </ligand>
</feature>
<keyword evidence="7 12" id="KW-0269">Exonuclease</keyword>
<gene>
    <name evidence="12" type="primary">fen</name>
    <name evidence="15" type="ORF">MHHB_P0087</name>
</gene>
<dbReference type="GO" id="GO:0003677">
    <property type="term" value="F:DNA binding"/>
    <property type="evidence" value="ECO:0007669"/>
    <property type="project" value="UniProtKB-UniRule"/>
</dbReference>
<evidence type="ECO:0000256" key="3">
    <source>
        <dbReference type="ARBA" id="ARBA00022723"/>
    </source>
</evidence>
<dbReference type="InterPro" id="IPR036279">
    <property type="entry name" value="5-3_exonuclease_C_sf"/>
</dbReference>
<keyword evidence="6 12" id="KW-0378">Hydrolase</keyword>
<evidence type="ECO:0000256" key="1">
    <source>
        <dbReference type="ARBA" id="ARBA00022705"/>
    </source>
</evidence>
<dbReference type="PANTHER" id="PTHR11081">
    <property type="entry name" value="FLAP ENDONUCLEASE FAMILY MEMBER"/>
    <property type="match status" value="1"/>
</dbReference>
<evidence type="ECO:0000313" key="16">
    <source>
        <dbReference type="Proteomes" id="UP000290527"/>
    </source>
</evidence>
<dbReference type="GO" id="GO:0000287">
    <property type="term" value="F:magnesium ion binding"/>
    <property type="evidence" value="ECO:0007669"/>
    <property type="project" value="UniProtKB-UniRule"/>
</dbReference>
<keyword evidence="4 12" id="KW-0255">Endonuclease</keyword>
<dbReference type="GO" id="GO:0008409">
    <property type="term" value="F:5'-3' exonuclease activity"/>
    <property type="evidence" value="ECO:0007669"/>
    <property type="project" value="UniProtKB-UniRule"/>
</dbReference>
<comment type="cofactor">
    <cofactor evidence="12">
        <name>Mg(2+)</name>
        <dbReference type="ChEBI" id="CHEBI:18420"/>
    </cofactor>
    <text evidence="12">Binds 2 magnesium ions per subunit. They probably participate in the reaction catalyzed by the enzyme. May bind an additional third magnesium ion after substrate binding.</text>
</comment>
<keyword evidence="8 12" id="KW-0460">Magnesium</keyword>
<protein>
    <recommendedName>
        <fullName evidence="12">Flap endonuclease 1</fullName>
        <shortName evidence="12">FEN-1</shortName>
        <ecNumber evidence="12">3.1.-.-</ecNumber>
    </recommendedName>
    <alternativeName>
        <fullName evidence="12">Flap structure-specific endonuclease 1</fullName>
    </alternativeName>
</protein>
<feature type="binding site" evidence="12">
    <location>
        <position position="80"/>
    </location>
    <ligand>
        <name>Mg(2+)</name>
        <dbReference type="ChEBI" id="CHEBI:18420"/>
        <label>1</label>
    </ligand>
</feature>
<dbReference type="Gene3D" id="3.40.50.1010">
    <property type="entry name" value="5'-nuclease"/>
    <property type="match status" value="1"/>
</dbReference>
<organism evidence="15 16">
    <name type="scientific">Methanofervidicoccus abyssi</name>
    <dbReference type="NCBI Taxonomy" id="2082189"/>
    <lineage>
        <taxon>Archaea</taxon>
        <taxon>Methanobacteriati</taxon>
        <taxon>Methanobacteriota</taxon>
        <taxon>Methanomada group</taxon>
        <taxon>Methanococci</taxon>
        <taxon>Methanococcales</taxon>
        <taxon>Methanofervidicoccus</taxon>
    </lineage>
</organism>
<dbReference type="SUPFAM" id="SSF47807">
    <property type="entry name" value="5' to 3' exonuclease, C-terminal subdomain"/>
    <property type="match status" value="1"/>
</dbReference>